<name>A0A3N2AU86_9MICO</name>
<dbReference type="Gene3D" id="1.25.40.10">
    <property type="entry name" value="Tetratricopeptide repeat domain"/>
    <property type="match status" value="1"/>
</dbReference>
<sequence length="170" mass="18372">MSVEWETAAWSAAVADLWDRVDSTPPDEAIAAMRSLAAAYPGADGRAAFELAGMLDSLGREHDAEREYERALALGLDAERHAQLAVQYGSTLRNTGRLDESIAVLAAAPEHPSTGASPRVFLALALHSAGRHDEALRVVIEALEPTLPRYNRSVRAYAEALTEPERPATR</sequence>
<dbReference type="SUPFAM" id="SSF48452">
    <property type="entry name" value="TPR-like"/>
    <property type="match status" value="1"/>
</dbReference>
<evidence type="ECO:0000259" key="1">
    <source>
        <dbReference type="Pfam" id="PF12688"/>
    </source>
</evidence>
<dbReference type="AlphaFoldDB" id="A0A3N2AU86"/>
<dbReference type="Pfam" id="PF12688">
    <property type="entry name" value="TPR_5"/>
    <property type="match status" value="1"/>
</dbReference>
<dbReference type="Proteomes" id="UP000275456">
    <property type="component" value="Unassembled WGS sequence"/>
</dbReference>
<dbReference type="InterPro" id="IPR011990">
    <property type="entry name" value="TPR-like_helical_dom_sf"/>
</dbReference>
<comment type="caution">
    <text evidence="2">The sequence shown here is derived from an EMBL/GenBank/DDBJ whole genome shotgun (WGS) entry which is preliminary data.</text>
</comment>
<protein>
    <submittedName>
        <fullName evidence="2">Tetratricopeptide repeat protein</fullName>
    </submittedName>
</protein>
<organism evidence="2 3">
    <name type="scientific">Agrococcus jenensis</name>
    <dbReference type="NCBI Taxonomy" id="46353"/>
    <lineage>
        <taxon>Bacteria</taxon>
        <taxon>Bacillati</taxon>
        <taxon>Actinomycetota</taxon>
        <taxon>Actinomycetes</taxon>
        <taxon>Micrococcales</taxon>
        <taxon>Microbacteriaceae</taxon>
        <taxon>Agrococcus</taxon>
    </lineage>
</organism>
<evidence type="ECO:0000313" key="2">
    <source>
        <dbReference type="EMBL" id="ROR66322.1"/>
    </source>
</evidence>
<proteinExistence type="predicted"/>
<keyword evidence="3" id="KW-1185">Reference proteome</keyword>
<dbReference type="EMBL" id="RKHJ01000001">
    <property type="protein sequence ID" value="ROR66322.1"/>
    <property type="molecule type" value="Genomic_DNA"/>
</dbReference>
<gene>
    <name evidence="2" type="ORF">EDD26_1704</name>
</gene>
<accession>A0A3N2AU86</accession>
<evidence type="ECO:0000313" key="3">
    <source>
        <dbReference type="Proteomes" id="UP000275456"/>
    </source>
</evidence>
<dbReference type="InterPro" id="IPR041656">
    <property type="entry name" value="TPR_5"/>
</dbReference>
<dbReference type="RefSeq" id="WP_245989814.1">
    <property type="nucleotide sequence ID" value="NZ_RKHJ01000001.1"/>
</dbReference>
<feature type="domain" description="Tetratrico peptide repeat group 5" evidence="1">
    <location>
        <begin position="46"/>
        <end position="161"/>
    </location>
</feature>
<reference evidence="2 3" key="1">
    <citation type="submission" date="2018-11" db="EMBL/GenBank/DDBJ databases">
        <title>Sequencing the genomes of 1000 actinobacteria strains.</title>
        <authorList>
            <person name="Klenk H.-P."/>
        </authorList>
    </citation>
    <scope>NUCLEOTIDE SEQUENCE [LARGE SCALE GENOMIC DNA]</scope>
    <source>
        <strain evidence="2 3">DSM 9580</strain>
    </source>
</reference>